<dbReference type="Gene3D" id="3.40.50.10190">
    <property type="entry name" value="BRCT domain"/>
    <property type="match status" value="4"/>
</dbReference>
<name>A0A9W8BGY9_9FUNG</name>
<sequence>MTGEDTIAPVAEQVVLPAVELSEAEQQCFARYFAPVFKDVVYWINPIYGAVESERIAQQLAIGGGRPATIRRHGRSVERDGTEVQRLNGVLVRALPQMASHLARFYLASSGSASGEDGVQRVTHVISPDTHFGEYQTCARAGVCVVTSLWVDRSLQSGWRYVERFFSAKARDIFSGMVVTATHMPVADKETLLASVMALGGQWREKMRADVTHLILMKDVGPKYEFAQRHSELGIRPILPHWFKETLNLLHCVSQEPYLFPNPPMLDGKISREAARPEDIPPLAVPSADTHTGSAYELPKPSEAFMRGYVVAIDTQLRDALTEGAVARLSQRLEEAGAVVAEPLAAATRTGSSSKGELVESRIADWDSVDILVCQYRIGYDYSKASRLGKMVGTLVWLYRAFITQRLTAPTQRLLDYPMPLHPVAGMTDMVITVSHYTGASREYLRRLITAMGAQYTAKMTKRNTHLITASQEGRKYAAAISWNVDVVNHLWVEQCYQRWKVLTVSHPNFTHFPDLPMLNSMVGSTEINVGKLKAWVDVPQGESLAEWSDMDVLSDGELDETPAPAIAAAIAGNGAGEEKGEAMAADLTEDEDDNDESGQDVKSIGDSADEQGDVGMREGDEMAALSLGQRRHTSRAAAMAASKSLSVIMQAVNSFEADMRKEQLHKYRRNLVGRRSMGAGGDEETGRDNGVAGRGKRGEELGSGAGEGEVASSKRRRTMVDDHGRQRPAVRILFTVLRPTEEQYGQIAEMGGAVVQEVRDATHLVCEKVRRTEKFLLALPTRHIWIVGCAWLNLSLAQRRWVEMDPAKRDPDAAKCQLVDRDAERTWRFRLEEAIQRARARRLLEGVTVFITPTTKPGLRTLKPLIEMNGGSAVEHLEEGRLKALIDASLKVVSNKSIAKDRIPPLLVLSCMEDSHMWKGFETPAGYMIPIYPSEVMLTGLLRQQILRDEDILNVKSNGH</sequence>
<proteinExistence type="predicted"/>
<organism evidence="3 4">
    <name type="scientific">Coemansia thaxteri</name>
    <dbReference type="NCBI Taxonomy" id="2663907"/>
    <lineage>
        <taxon>Eukaryota</taxon>
        <taxon>Fungi</taxon>
        <taxon>Fungi incertae sedis</taxon>
        <taxon>Zoopagomycota</taxon>
        <taxon>Kickxellomycotina</taxon>
        <taxon>Kickxellomycetes</taxon>
        <taxon>Kickxellales</taxon>
        <taxon>Kickxellaceae</taxon>
        <taxon>Coemansia</taxon>
    </lineage>
</organism>
<dbReference type="AlphaFoldDB" id="A0A9W8BGY9"/>
<evidence type="ECO:0000256" key="1">
    <source>
        <dbReference type="SAM" id="MobiDB-lite"/>
    </source>
</evidence>
<feature type="region of interest" description="Disordered" evidence="1">
    <location>
        <begin position="573"/>
        <end position="614"/>
    </location>
</feature>
<dbReference type="PANTHER" id="PTHR47667">
    <property type="entry name" value="REGULATOR OF TY1 TRANSPOSITION PROTEIN 107"/>
    <property type="match status" value="1"/>
</dbReference>
<feature type="domain" description="BRCT" evidence="2">
    <location>
        <begin position="169"/>
        <end position="260"/>
    </location>
</feature>
<evidence type="ECO:0000259" key="2">
    <source>
        <dbReference type="PROSITE" id="PS50172"/>
    </source>
</evidence>
<dbReference type="InterPro" id="IPR001357">
    <property type="entry name" value="BRCT_dom"/>
</dbReference>
<feature type="domain" description="BRCT" evidence="2">
    <location>
        <begin position="748"/>
        <end position="810"/>
    </location>
</feature>
<dbReference type="InterPro" id="IPR036420">
    <property type="entry name" value="BRCT_dom_sf"/>
</dbReference>
<dbReference type="SUPFAM" id="SSF52113">
    <property type="entry name" value="BRCT domain"/>
    <property type="match status" value="3"/>
</dbReference>
<dbReference type="PANTHER" id="PTHR47667:SF1">
    <property type="entry name" value="REGULATOR OF TY1 TRANSPOSITION PROTEIN 107"/>
    <property type="match status" value="1"/>
</dbReference>
<dbReference type="SMART" id="SM00292">
    <property type="entry name" value="BRCT"/>
    <property type="match status" value="4"/>
</dbReference>
<feature type="domain" description="BRCT" evidence="2">
    <location>
        <begin position="419"/>
        <end position="503"/>
    </location>
</feature>
<dbReference type="InterPro" id="IPR053036">
    <property type="entry name" value="CellCycle_DNARepair_Reg"/>
</dbReference>
<evidence type="ECO:0000313" key="3">
    <source>
        <dbReference type="EMBL" id="KAJ2000405.1"/>
    </source>
</evidence>
<dbReference type="CDD" id="cd17744">
    <property type="entry name" value="BRCT_MDC1_rpt1"/>
    <property type="match status" value="1"/>
</dbReference>
<evidence type="ECO:0000313" key="4">
    <source>
        <dbReference type="Proteomes" id="UP001150907"/>
    </source>
</evidence>
<accession>A0A9W8BGY9</accession>
<dbReference type="Pfam" id="PF16770">
    <property type="entry name" value="RTT107_BRCT_5"/>
    <property type="match status" value="1"/>
</dbReference>
<dbReference type="Pfam" id="PF16589">
    <property type="entry name" value="BRCT_2"/>
    <property type="match status" value="1"/>
</dbReference>
<dbReference type="CDD" id="cd00027">
    <property type="entry name" value="BRCT"/>
    <property type="match status" value="1"/>
</dbReference>
<dbReference type="PROSITE" id="PS50172">
    <property type="entry name" value="BRCT"/>
    <property type="match status" value="3"/>
</dbReference>
<gene>
    <name evidence="3" type="primary">ESC4</name>
    <name evidence="3" type="ORF">H4R26_004635</name>
</gene>
<dbReference type="Pfam" id="PF12738">
    <property type="entry name" value="PTCB-BRCT"/>
    <property type="match status" value="2"/>
</dbReference>
<dbReference type="EMBL" id="JANBQF010000537">
    <property type="protein sequence ID" value="KAJ2000405.1"/>
    <property type="molecule type" value="Genomic_DNA"/>
</dbReference>
<protein>
    <submittedName>
        <fullName evidence="3">Regulator of Ty1 Transposition</fullName>
    </submittedName>
</protein>
<reference evidence="3" key="1">
    <citation type="submission" date="2022-07" db="EMBL/GenBank/DDBJ databases">
        <title>Phylogenomic reconstructions and comparative analyses of Kickxellomycotina fungi.</title>
        <authorList>
            <person name="Reynolds N.K."/>
            <person name="Stajich J.E."/>
            <person name="Barry K."/>
            <person name="Grigoriev I.V."/>
            <person name="Crous P."/>
            <person name="Smith M.E."/>
        </authorList>
    </citation>
    <scope>NUCLEOTIDE SEQUENCE</scope>
    <source>
        <strain evidence="3">IMI 214461</strain>
    </source>
</reference>
<dbReference type="OrthoDB" id="342264at2759"/>
<dbReference type="Proteomes" id="UP001150907">
    <property type="component" value="Unassembled WGS sequence"/>
</dbReference>
<feature type="compositionally biased region" description="Acidic residues" evidence="1">
    <location>
        <begin position="588"/>
        <end position="599"/>
    </location>
</feature>
<keyword evidence="4" id="KW-1185">Reference proteome</keyword>
<comment type="caution">
    <text evidence="3">The sequence shown here is derived from an EMBL/GenBank/DDBJ whole genome shotgun (WGS) entry which is preliminary data.</text>
</comment>
<feature type="region of interest" description="Disordered" evidence="1">
    <location>
        <begin position="674"/>
        <end position="723"/>
    </location>
</feature>